<feature type="compositionally biased region" description="Low complexity" evidence="1">
    <location>
        <begin position="296"/>
        <end position="313"/>
    </location>
</feature>
<gene>
    <name evidence="3" type="ORF">PCOR1329_LOCUS20</name>
</gene>
<proteinExistence type="predicted"/>
<name>A0ABN9PD69_9DINO</name>
<keyword evidence="2" id="KW-0732">Signal</keyword>
<keyword evidence="4" id="KW-1185">Reference proteome</keyword>
<evidence type="ECO:0000313" key="3">
    <source>
        <dbReference type="EMBL" id="CAK0788048.1"/>
    </source>
</evidence>
<dbReference type="Proteomes" id="UP001189429">
    <property type="component" value="Unassembled WGS sequence"/>
</dbReference>
<protein>
    <submittedName>
        <fullName evidence="3">Uncharacterized protein</fullName>
    </submittedName>
</protein>
<feature type="region of interest" description="Disordered" evidence="1">
    <location>
        <begin position="197"/>
        <end position="313"/>
    </location>
</feature>
<feature type="chain" id="PRO_5046569850" evidence="2">
    <location>
        <begin position="30"/>
        <end position="313"/>
    </location>
</feature>
<evidence type="ECO:0000256" key="1">
    <source>
        <dbReference type="SAM" id="MobiDB-lite"/>
    </source>
</evidence>
<dbReference type="EMBL" id="CAUYUJ010000001">
    <property type="protein sequence ID" value="CAK0788048.1"/>
    <property type="molecule type" value="Genomic_DNA"/>
</dbReference>
<accession>A0ABN9PD69</accession>
<sequence>MLELVCLARFMLSLLVLVVSGVTARHVLGVKPPAWAPSRLLVSVSNRQLTGAVVVSARPKISCRFWSRCSFSGDSSKKNPHSVALWSKWSSSRHRRCAPRPASLVPFCSSTMKFSRPPPRMRSSRVRWTDKFRRWGSGLRAEAVTIQSQFKKRFVELAAKVASLPARVDATALVADVDAFDKLLQEVGLSAIRESGSQFKPKCQSASQPGGRSASEPPTSGGGGGVGSGSVPAGQADTDMPPASGEDEEALRNFMSAWSTAQGPDASSEARKRVADVLAATAKKLRRSPDAPPSTPTDGTPAPGAAASAMGGG</sequence>
<evidence type="ECO:0000313" key="4">
    <source>
        <dbReference type="Proteomes" id="UP001189429"/>
    </source>
</evidence>
<organism evidence="3 4">
    <name type="scientific">Prorocentrum cordatum</name>
    <dbReference type="NCBI Taxonomy" id="2364126"/>
    <lineage>
        <taxon>Eukaryota</taxon>
        <taxon>Sar</taxon>
        <taxon>Alveolata</taxon>
        <taxon>Dinophyceae</taxon>
        <taxon>Prorocentrales</taxon>
        <taxon>Prorocentraceae</taxon>
        <taxon>Prorocentrum</taxon>
    </lineage>
</organism>
<reference evidence="3" key="1">
    <citation type="submission" date="2023-10" db="EMBL/GenBank/DDBJ databases">
        <authorList>
            <person name="Chen Y."/>
            <person name="Shah S."/>
            <person name="Dougan E. K."/>
            <person name="Thang M."/>
            <person name="Chan C."/>
        </authorList>
    </citation>
    <scope>NUCLEOTIDE SEQUENCE [LARGE SCALE GENOMIC DNA]</scope>
</reference>
<feature type="signal peptide" evidence="2">
    <location>
        <begin position="1"/>
        <end position="29"/>
    </location>
</feature>
<evidence type="ECO:0000256" key="2">
    <source>
        <dbReference type="SAM" id="SignalP"/>
    </source>
</evidence>
<comment type="caution">
    <text evidence="3">The sequence shown here is derived from an EMBL/GenBank/DDBJ whole genome shotgun (WGS) entry which is preliminary data.</text>
</comment>